<comment type="subcellular location">
    <subcellularLocation>
        <location evidence="1">Cell membrane</location>
        <topology evidence="1">Multi-pass membrane protein</topology>
    </subcellularLocation>
</comment>
<dbReference type="PANTHER" id="PTHR43124:SF3">
    <property type="entry name" value="CHLORAMPHENICOL EFFLUX PUMP RV0191"/>
    <property type="match status" value="1"/>
</dbReference>
<keyword evidence="2" id="KW-0813">Transport</keyword>
<sequence length="429" mass="46420">METSAKGLQTGKYAANRWFTFAILVLGAGTIFKLSSLKDAFYVPMQQYMGLNHTQIGMALSVYGIVQTVGLIFSIYLSDRFSKKYMISFSLVGVGLTGIYLSTFPPYAGFLAAFAILAIFGEVVYWPVLLKAVRLTATEEEQGRIFGFLEAGRGVVDTIVAFSALAIFTAMGSSATGLKGGILFFSGVVIVVGIISFFLVPHDEIRETNDSGEKIGKNAAAFQGMMQAIKMKEIWVVAFTIFSVYCVYCGLTYFIPFLSDIYAMPAALVGAYGIINQYGLKMVGGPVGGFLADKVTKSTSKYIRAAFVVAAVAMTVIVMLPHEKMNIYVGMTLTLGFGAIIFTMRAVFFAPMDEIKVPIEISGAAMSIGSLIGYFPSTFAYTLYGSMLDKAPGLAGYKMVFITMIGFSVVGFFISSYLVNVIKKKQQSA</sequence>
<feature type="transmembrane region" description="Helical" evidence="7">
    <location>
        <begin position="18"/>
        <end position="36"/>
    </location>
</feature>
<dbReference type="Pfam" id="PF07690">
    <property type="entry name" value="MFS_1"/>
    <property type="match status" value="1"/>
</dbReference>
<accession>A0A0B3W601</accession>
<keyword evidence="5 7" id="KW-1133">Transmembrane helix</keyword>
<reference evidence="9 10" key="1">
    <citation type="submission" date="2014-12" db="EMBL/GenBank/DDBJ databases">
        <title>Draft genome sequence of Terrisporobacter sp. 08-306576, isolated from the blood culture of a bacteremia patient.</title>
        <authorList>
            <person name="Lund L.C."/>
            <person name="Sydenham T.V."/>
            <person name="Hogh S.V."/>
            <person name="Skov M.N."/>
            <person name="Kemp M."/>
            <person name="Justesen U.S."/>
        </authorList>
    </citation>
    <scope>NUCLEOTIDE SEQUENCE [LARGE SCALE GENOMIC DNA]</scope>
    <source>
        <strain evidence="9 10">08-306576</strain>
    </source>
</reference>
<feature type="transmembrane region" description="Helical" evidence="7">
    <location>
        <begin position="56"/>
        <end position="78"/>
    </location>
</feature>
<dbReference type="Proteomes" id="UP000031189">
    <property type="component" value="Unassembled WGS sequence"/>
</dbReference>
<dbReference type="GO" id="GO:0022857">
    <property type="term" value="F:transmembrane transporter activity"/>
    <property type="evidence" value="ECO:0007669"/>
    <property type="project" value="InterPro"/>
</dbReference>
<feature type="transmembrane region" description="Helical" evidence="7">
    <location>
        <begin position="181"/>
        <end position="200"/>
    </location>
</feature>
<feature type="transmembrane region" description="Helical" evidence="7">
    <location>
        <begin position="396"/>
        <end position="419"/>
    </location>
</feature>
<dbReference type="RefSeq" id="WP_039679099.1">
    <property type="nucleotide sequence ID" value="NZ_JWHR01000064.1"/>
</dbReference>
<gene>
    <name evidence="9" type="ORF">QX51_06570</name>
</gene>
<dbReference type="Gene3D" id="1.20.1250.20">
    <property type="entry name" value="MFS general substrate transporter like domains"/>
    <property type="match status" value="2"/>
</dbReference>
<dbReference type="GO" id="GO:0005886">
    <property type="term" value="C:plasma membrane"/>
    <property type="evidence" value="ECO:0007669"/>
    <property type="project" value="UniProtKB-SubCell"/>
</dbReference>
<dbReference type="SUPFAM" id="SSF103473">
    <property type="entry name" value="MFS general substrate transporter"/>
    <property type="match status" value="1"/>
</dbReference>
<keyword evidence="6 7" id="KW-0472">Membrane</keyword>
<feature type="transmembrane region" description="Helical" evidence="7">
    <location>
        <begin position="301"/>
        <end position="321"/>
    </location>
</feature>
<dbReference type="InterPro" id="IPR036259">
    <property type="entry name" value="MFS_trans_sf"/>
</dbReference>
<feature type="transmembrane region" description="Helical" evidence="7">
    <location>
        <begin position="110"/>
        <end position="133"/>
    </location>
</feature>
<dbReference type="OrthoDB" id="9773404at2"/>
<keyword evidence="3" id="KW-1003">Cell membrane</keyword>
<feature type="transmembrane region" description="Helical" evidence="7">
    <location>
        <begin position="261"/>
        <end position="280"/>
    </location>
</feature>
<evidence type="ECO:0000256" key="2">
    <source>
        <dbReference type="ARBA" id="ARBA00022448"/>
    </source>
</evidence>
<proteinExistence type="predicted"/>
<evidence type="ECO:0000256" key="3">
    <source>
        <dbReference type="ARBA" id="ARBA00022475"/>
    </source>
</evidence>
<feature type="transmembrane region" description="Helical" evidence="7">
    <location>
        <begin position="154"/>
        <end position="175"/>
    </location>
</feature>
<evidence type="ECO:0000256" key="5">
    <source>
        <dbReference type="ARBA" id="ARBA00022989"/>
    </source>
</evidence>
<protein>
    <submittedName>
        <fullName evidence="9">Membrane protein</fullName>
    </submittedName>
</protein>
<dbReference type="EMBL" id="JWHR01000064">
    <property type="protein sequence ID" value="KHS57817.1"/>
    <property type="molecule type" value="Genomic_DNA"/>
</dbReference>
<dbReference type="InterPro" id="IPR020846">
    <property type="entry name" value="MFS_dom"/>
</dbReference>
<keyword evidence="4 7" id="KW-0812">Transmembrane</keyword>
<feature type="transmembrane region" description="Helical" evidence="7">
    <location>
        <begin position="234"/>
        <end position="255"/>
    </location>
</feature>
<dbReference type="CDD" id="cd06174">
    <property type="entry name" value="MFS"/>
    <property type="match status" value="1"/>
</dbReference>
<evidence type="ECO:0000256" key="4">
    <source>
        <dbReference type="ARBA" id="ARBA00022692"/>
    </source>
</evidence>
<feature type="transmembrane region" description="Helical" evidence="7">
    <location>
        <begin position="327"/>
        <end position="349"/>
    </location>
</feature>
<evidence type="ECO:0000256" key="7">
    <source>
        <dbReference type="SAM" id="Phobius"/>
    </source>
</evidence>
<evidence type="ECO:0000256" key="6">
    <source>
        <dbReference type="ARBA" id="ARBA00023136"/>
    </source>
</evidence>
<feature type="transmembrane region" description="Helical" evidence="7">
    <location>
        <begin position="361"/>
        <end position="384"/>
    </location>
</feature>
<evidence type="ECO:0000313" key="9">
    <source>
        <dbReference type="EMBL" id="KHS57817.1"/>
    </source>
</evidence>
<evidence type="ECO:0000259" key="8">
    <source>
        <dbReference type="PROSITE" id="PS50850"/>
    </source>
</evidence>
<dbReference type="PROSITE" id="PS50850">
    <property type="entry name" value="MFS"/>
    <property type="match status" value="1"/>
</dbReference>
<dbReference type="PANTHER" id="PTHR43124">
    <property type="entry name" value="PURINE EFFLUX PUMP PBUE"/>
    <property type="match status" value="1"/>
</dbReference>
<keyword evidence="10" id="KW-1185">Reference proteome</keyword>
<feature type="transmembrane region" description="Helical" evidence="7">
    <location>
        <begin position="85"/>
        <end position="104"/>
    </location>
</feature>
<evidence type="ECO:0000256" key="1">
    <source>
        <dbReference type="ARBA" id="ARBA00004651"/>
    </source>
</evidence>
<organism evidence="9 10">
    <name type="scientific">Terrisporobacter othiniensis</name>
    <dbReference type="NCBI Taxonomy" id="1577792"/>
    <lineage>
        <taxon>Bacteria</taxon>
        <taxon>Bacillati</taxon>
        <taxon>Bacillota</taxon>
        <taxon>Clostridia</taxon>
        <taxon>Peptostreptococcales</taxon>
        <taxon>Peptostreptococcaceae</taxon>
        <taxon>Terrisporobacter</taxon>
    </lineage>
</organism>
<comment type="caution">
    <text evidence="9">The sequence shown here is derived from an EMBL/GenBank/DDBJ whole genome shotgun (WGS) entry which is preliminary data.</text>
</comment>
<dbReference type="AlphaFoldDB" id="A0A0B3W601"/>
<name>A0A0B3W601_9FIRM</name>
<dbReference type="InterPro" id="IPR050189">
    <property type="entry name" value="MFS_Efflux_Transporters"/>
</dbReference>
<dbReference type="InterPro" id="IPR011701">
    <property type="entry name" value="MFS"/>
</dbReference>
<feature type="domain" description="Major facilitator superfamily (MFS) profile" evidence="8">
    <location>
        <begin position="19"/>
        <end position="423"/>
    </location>
</feature>
<dbReference type="STRING" id="1577792.QX51_06570"/>
<evidence type="ECO:0000313" key="10">
    <source>
        <dbReference type="Proteomes" id="UP000031189"/>
    </source>
</evidence>